<dbReference type="InterPro" id="IPR011598">
    <property type="entry name" value="bHLH_dom"/>
</dbReference>
<evidence type="ECO:0000256" key="1">
    <source>
        <dbReference type="ARBA" id="ARBA00023125"/>
    </source>
</evidence>
<comment type="caution">
    <text evidence="3">The sequence shown here is derived from an EMBL/GenBank/DDBJ whole genome shotgun (WGS) entry which is preliminary data.</text>
</comment>
<dbReference type="PANTHER" id="PTHR23349">
    <property type="entry name" value="BASIC HELIX-LOOP-HELIX TRANSCRIPTION FACTOR, TWIST"/>
    <property type="match status" value="1"/>
</dbReference>
<organism evidence="3 4">
    <name type="scientific">Ramazzottius varieornatus</name>
    <name type="common">Water bear</name>
    <name type="synonym">Tardigrade</name>
    <dbReference type="NCBI Taxonomy" id="947166"/>
    <lineage>
        <taxon>Eukaryota</taxon>
        <taxon>Metazoa</taxon>
        <taxon>Ecdysozoa</taxon>
        <taxon>Tardigrada</taxon>
        <taxon>Eutardigrada</taxon>
        <taxon>Parachela</taxon>
        <taxon>Hypsibioidea</taxon>
        <taxon>Ramazzottiidae</taxon>
        <taxon>Ramazzottius</taxon>
    </lineage>
</organism>
<dbReference type="GO" id="GO:0032502">
    <property type="term" value="P:developmental process"/>
    <property type="evidence" value="ECO:0007669"/>
    <property type="project" value="TreeGrafter"/>
</dbReference>
<reference evidence="3 4" key="1">
    <citation type="journal article" date="2016" name="Nat. Commun.">
        <title>Extremotolerant tardigrade genome and improved radiotolerance of human cultured cells by tardigrade-unique protein.</title>
        <authorList>
            <person name="Hashimoto T."/>
            <person name="Horikawa D.D."/>
            <person name="Saito Y."/>
            <person name="Kuwahara H."/>
            <person name="Kozuka-Hata H."/>
            <person name="Shin-I T."/>
            <person name="Minakuchi Y."/>
            <person name="Ohishi K."/>
            <person name="Motoyama A."/>
            <person name="Aizu T."/>
            <person name="Enomoto A."/>
            <person name="Kondo K."/>
            <person name="Tanaka S."/>
            <person name="Hara Y."/>
            <person name="Koshikawa S."/>
            <person name="Sagara H."/>
            <person name="Miura T."/>
            <person name="Yokobori S."/>
            <person name="Miyagawa K."/>
            <person name="Suzuki Y."/>
            <person name="Kubo T."/>
            <person name="Oyama M."/>
            <person name="Kohara Y."/>
            <person name="Fujiyama A."/>
            <person name="Arakawa K."/>
            <person name="Katayama T."/>
            <person name="Toyoda A."/>
            <person name="Kunieda T."/>
        </authorList>
    </citation>
    <scope>NUCLEOTIDE SEQUENCE [LARGE SCALE GENOMIC DNA]</scope>
    <source>
        <strain evidence="3 4">YOKOZUNA-1</strain>
    </source>
</reference>
<dbReference type="STRING" id="947166.A0A1D1V8H0"/>
<dbReference type="Gene3D" id="4.10.280.10">
    <property type="entry name" value="Helix-loop-helix DNA-binding domain"/>
    <property type="match status" value="1"/>
</dbReference>
<dbReference type="SMART" id="SM00353">
    <property type="entry name" value="HLH"/>
    <property type="match status" value="1"/>
</dbReference>
<dbReference type="InterPro" id="IPR050283">
    <property type="entry name" value="E-box_TF_Regulators"/>
</dbReference>
<dbReference type="EMBL" id="BDGG01000004">
    <property type="protein sequence ID" value="GAU97966.1"/>
    <property type="molecule type" value="Genomic_DNA"/>
</dbReference>
<dbReference type="OrthoDB" id="5976910at2759"/>
<evidence type="ECO:0000259" key="2">
    <source>
        <dbReference type="PROSITE" id="PS50888"/>
    </source>
</evidence>
<dbReference type="InterPro" id="IPR036638">
    <property type="entry name" value="HLH_DNA-bd_sf"/>
</dbReference>
<proteinExistence type="predicted"/>
<dbReference type="GO" id="GO:0000977">
    <property type="term" value="F:RNA polymerase II transcription regulatory region sequence-specific DNA binding"/>
    <property type="evidence" value="ECO:0007669"/>
    <property type="project" value="TreeGrafter"/>
</dbReference>
<dbReference type="GO" id="GO:0046983">
    <property type="term" value="F:protein dimerization activity"/>
    <property type="evidence" value="ECO:0007669"/>
    <property type="project" value="InterPro"/>
</dbReference>
<dbReference type="SUPFAM" id="SSF47459">
    <property type="entry name" value="HLH, helix-loop-helix DNA-binding domain"/>
    <property type="match status" value="1"/>
</dbReference>
<evidence type="ECO:0000313" key="4">
    <source>
        <dbReference type="Proteomes" id="UP000186922"/>
    </source>
</evidence>
<dbReference type="AlphaFoldDB" id="A0A1D1V8H0"/>
<keyword evidence="4" id="KW-1185">Reference proteome</keyword>
<gene>
    <name evidence="3" type="primary">RvY_09180-1</name>
    <name evidence="3" type="synonym">RvY_09180.1</name>
    <name evidence="3" type="ORF">RvY_09180</name>
</gene>
<dbReference type="Proteomes" id="UP000186922">
    <property type="component" value="Unassembled WGS sequence"/>
</dbReference>
<accession>A0A1D1V8H0</accession>
<protein>
    <recommendedName>
        <fullName evidence="2">BHLH domain-containing protein</fullName>
    </recommendedName>
</protein>
<feature type="domain" description="BHLH" evidence="2">
    <location>
        <begin position="131"/>
        <end position="183"/>
    </location>
</feature>
<evidence type="ECO:0000313" key="3">
    <source>
        <dbReference type="EMBL" id="GAU97966.1"/>
    </source>
</evidence>
<dbReference type="Pfam" id="PF00010">
    <property type="entry name" value="HLH"/>
    <property type="match status" value="1"/>
</dbReference>
<name>A0A1D1V8H0_RAMVA</name>
<dbReference type="GO" id="GO:0000981">
    <property type="term" value="F:DNA-binding transcription factor activity, RNA polymerase II-specific"/>
    <property type="evidence" value="ECO:0007669"/>
    <property type="project" value="TreeGrafter"/>
</dbReference>
<keyword evidence="1" id="KW-0238">DNA-binding</keyword>
<sequence>MNSSVSGRSIPALLWYPSVACDQSFSLMKSSEDHMTVLTPFGFQQPYSYFFSSTGLQQELPHGKTGAREGLISERRTKKVPGSKAGNSADIQCVEPYDTPIRRSAPDPFAPECIIPAPVLHGEHLLYYEPVFLRRRNERERMRVKSVNDGYVRLRQRLPSSLSQKRMSKVEILRSAIEYIRQLQLVLQEDTLGVSGKHELQTSCSRPG</sequence>
<dbReference type="PROSITE" id="PS50888">
    <property type="entry name" value="BHLH"/>
    <property type="match status" value="1"/>
</dbReference>
<dbReference type="PANTHER" id="PTHR23349:SF108">
    <property type="entry name" value="BHLH DOMAIN-CONTAINING PROTEIN"/>
    <property type="match status" value="1"/>
</dbReference>